<sequence>MNLILVRIYLSDGRNEVRQVLKWLEQNKIRFTVFRGIAGLGSDGLVHKASLLDLSSDLPMVIEFFDKPEQINDIINTIKTMVEADHIVSWPVQSGI</sequence>
<dbReference type="STRING" id="291169.A9E74_00917"/>
<organism evidence="2 3">
    <name type="scientific">Methylophaga muralis</name>
    <dbReference type="NCBI Taxonomy" id="291169"/>
    <lineage>
        <taxon>Bacteria</taxon>
        <taxon>Pseudomonadati</taxon>
        <taxon>Pseudomonadota</taxon>
        <taxon>Gammaproteobacteria</taxon>
        <taxon>Thiotrichales</taxon>
        <taxon>Piscirickettsiaceae</taxon>
        <taxon>Methylophaga</taxon>
    </lineage>
</organism>
<dbReference type="Gene3D" id="3.30.70.120">
    <property type="match status" value="1"/>
</dbReference>
<dbReference type="InterPro" id="IPR011322">
    <property type="entry name" value="N-reg_PII-like_a/b"/>
</dbReference>
<proteinExistence type="inferred from homology"/>
<protein>
    <submittedName>
        <fullName evidence="2">Uncharacterized protein</fullName>
    </submittedName>
</protein>
<dbReference type="Pfam" id="PF02641">
    <property type="entry name" value="DUF190"/>
    <property type="match status" value="1"/>
</dbReference>
<dbReference type="PANTHER" id="PTHR35983">
    <property type="entry name" value="UPF0166 PROTEIN TM_0021"/>
    <property type="match status" value="1"/>
</dbReference>
<name>A0A1E3GTL1_9GAMM</name>
<dbReference type="RefSeq" id="WP_069295443.1">
    <property type="nucleotide sequence ID" value="NZ_MCRI01000006.1"/>
</dbReference>
<accession>A0A1E3GTL1</accession>
<dbReference type="PANTHER" id="PTHR35983:SF1">
    <property type="entry name" value="UPF0166 PROTEIN TM_0021"/>
    <property type="match status" value="1"/>
</dbReference>
<dbReference type="Proteomes" id="UP000094379">
    <property type="component" value="Unassembled WGS sequence"/>
</dbReference>
<evidence type="ECO:0000313" key="2">
    <source>
        <dbReference type="EMBL" id="ODN67383.1"/>
    </source>
</evidence>
<reference evidence="2 3" key="1">
    <citation type="submission" date="2016-07" db="EMBL/GenBank/DDBJ databases">
        <title>Draft Genome Sequence of Methylophaga muralis Bur 1.</title>
        <authorList>
            <person name="Vasilenko O.V."/>
            <person name="Doronina N.V."/>
            <person name="Shmareva M.N."/>
            <person name="Tarlachkov S.V."/>
            <person name="Mustakhimov I."/>
            <person name="Trotsenko Y.A."/>
        </authorList>
    </citation>
    <scope>NUCLEOTIDE SEQUENCE [LARGE SCALE GENOMIC DNA]</scope>
    <source>
        <strain evidence="2 3">Bur 1</strain>
    </source>
</reference>
<evidence type="ECO:0000313" key="3">
    <source>
        <dbReference type="Proteomes" id="UP000094379"/>
    </source>
</evidence>
<dbReference type="InterPro" id="IPR003793">
    <property type="entry name" value="UPF0166"/>
</dbReference>
<dbReference type="AlphaFoldDB" id="A0A1E3GTL1"/>
<evidence type="ECO:0000256" key="1">
    <source>
        <dbReference type="ARBA" id="ARBA00010554"/>
    </source>
</evidence>
<dbReference type="SUPFAM" id="SSF54913">
    <property type="entry name" value="GlnB-like"/>
    <property type="match status" value="1"/>
</dbReference>
<comment type="caution">
    <text evidence="2">The sequence shown here is derived from an EMBL/GenBank/DDBJ whole genome shotgun (WGS) entry which is preliminary data.</text>
</comment>
<dbReference type="PATRIC" id="fig|291169.3.peg.921"/>
<dbReference type="EMBL" id="MCRI01000006">
    <property type="protein sequence ID" value="ODN67383.1"/>
    <property type="molecule type" value="Genomic_DNA"/>
</dbReference>
<gene>
    <name evidence="2" type="ORF">A9E74_00917</name>
</gene>
<comment type="similarity">
    <text evidence="1">Belongs to the UPF0166 family.</text>
</comment>
<keyword evidence="3" id="KW-1185">Reference proteome</keyword>
<dbReference type="InterPro" id="IPR015867">
    <property type="entry name" value="N-reg_PII/ATP_PRibTrfase_C"/>
</dbReference>